<keyword evidence="8" id="KW-1185">Reference proteome</keyword>
<comment type="caution">
    <text evidence="7">The sequence shown here is derived from an EMBL/GenBank/DDBJ whole genome shotgun (WGS) entry which is preliminary data.</text>
</comment>
<dbReference type="Gene3D" id="3.40.720.10">
    <property type="entry name" value="Alkaline Phosphatase, subunit A"/>
    <property type="match status" value="1"/>
</dbReference>
<feature type="domain" description="Sulfatase N-terminal" evidence="6">
    <location>
        <begin position="60"/>
        <end position="489"/>
    </location>
</feature>
<dbReference type="PANTHER" id="PTHR42693:SF33">
    <property type="entry name" value="ARYLSULFATASE"/>
    <property type="match status" value="1"/>
</dbReference>
<dbReference type="CDD" id="cd16025">
    <property type="entry name" value="PAS_like"/>
    <property type="match status" value="1"/>
</dbReference>
<feature type="compositionally biased region" description="Polar residues" evidence="5">
    <location>
        <begin position="834"/>
        <end position="850"/>
    </location>
</feature>
<evidence type="ECO:0000256" key="4">
    <source>
        <dbReference type="ARBA" id="ARBA00022837"/>
    </source>
</evidence>
<dbReference type="PANTHER" id="PTHR42693">
    <property type="entry name" value="ARYLSULFATASE FAMILY MEMBER"/>
    <property type="match status" value="1"/>
</dbReference>
<dbReference type="PROSITE" id="PS00149">
    <property type="entry name" value="SULFATASE_2"/>
    <property type="match status" value="1"/>
</dbReference>
<evidence type="ECO:0000313" key="8">
    <source>
        <dbReference type="Proteomes" id="UP001500839"/>
    </source>
</evidence>
<name>A0ABP9C6Z8_9ACTN</name>
<evidence type="ECO:0000256" key="5">
    <source>
        <dbReference type="SAM" id="MobiDB-lite"/>
    </source>
</evidence>
<dbReference type="Proteomes" id="UP001500839">
    <property type="component" value="Unassembled WGS sequence"/>
</dbReference>
<keyword evidence="3" id="KW-0378">Hydrolase</keyword>
<dbReference type="Pfam" id="PF00884">
    <property type="entry name" value="Sulfatase"/>
    <property type="match status" value="1"/>
</dbReference>
<dbReference type="EMBL" id="BAABKQ010000001">
    <property type="protein sequence ID" value="GAA4805553.1"/>
    <property type="molecule type" value="Genomic_DNA"/>
</dbReference>
<dbReference type="InterPro" id="IPR000917">
    <property type="entry name" value="Sulfatase_N"/>
</dbReference>
<dbReference type="SUPFAM" id="SSF53649">
    <property type="entry name" value="Alkaline phosphatase-like"/>
    <property type="match status" value="1"/>
</dbReference>
<evidence type="ECO:0000256" key="1">
    <source>
        <dbReference type="ARBA" id="ARBA00008779"/>
    </source>
</evidence>
<organism evidence="7 8">
    <name type="scientific">Tomitella cavernea</name>
    <dbReference type="NCBI Taxonomy" id="1387982"/>
    <lineage>
        <taxon>Bacteria</taxon>
        <taxon>Bacillati</taxon>
        <taxon>Actinomycetota</taxon>
        <taxon>Actinomycetes</taxon>
        <taxon>Mycobacteriales</taxon>
        <taxon>Tomitella</taxon>
    </lineage>
</organism>
<feature type="region of interest" description="Disordered" evidence="5">
    <location>
        <begin position="1"/>
        <end position="57"/>
    </location>
</feature>
<accession>A0ABP9C6Z8</accession>
<keyword evidence="2" id="KW-0479">Metal-binding</keyword>
<protein>
    <submittedName>
        <fullName evidence="7">Arylsulfatase</fullName>
    </submittedName>
</protein>
<evidence type="ECO:0000313" key="7">
    <source>
        <dbReference type="EMBL" id="GAA4805553.1"/>
    </source>
</evidence>
<proteinExistence type="inferred from homology"/>
<keyword evidence="4" id="KW-0106">Calcium</keyword>
<gene>
    <name evidence="7" type="ORF">GCM10023353_05620</name>
</gene>
<reference evidence="8" key="1">
    <citation type="journal article" date="2019" name="Int. J. Syst. Evol. Microbiol.">
        <title>The Global Catalogue of Microorganisms (GCM) 10K type strain sequencing project: providing services to taxonomists for standard genome sequencing and annotation.</title>
        <authorList>
            <consortium name="The Broad Institute Genomics Platform"/>
            <consortium name="The Broad Institute Genome Sequencing Center for Infectious Disease"/>
            <person name="Wu L."/>
            <person name="Ma J."/>
        </authorList>
    </citation>
    <scope>NUCLEOTIDE SEQUENCE [LARGE SCALE GENOMIC DNA]</scope>
    <source>
        <strain evidence="8">JCM 18542</strain>
    </source>
</reference>
<dbReference type="InterPro" id="IPR017850">
    <property type="entry name" value="Alkaline_phosphatase_core_sf"/>
</dbReference>
<dbReference type="InterPro" id="IPR024607">
    <property type="entry name" value="Sulfatase_CS"/>
</dbReference>
<feature type="region of interest" description="Disordered" evidence="5">
    <location>
        <begin position="787"/>
        <end position="854"/>
    </location>
</feature>
<dbReference type="InterPro" id="IPR050738">
    <property type="entry name" value="Sulfatase"/>
</dbReference>
<comment type="similarity">
    <text evidence="1">Belongs to the sulfatase family.</text>
</comment>
<evidence type="ECO:0000259" key="6">
    <source>
        <dbReference type="Pfam" id="PF00884"/>
    </source>
</evidence>
<feature type="compositionally biased region" description="Low complexity" evidence="5">
    <location>
        <begin position="14"/>
        <end position="33"/>
    </location>
</feature>
<dbReference type="Gene3D" id="3.30.1120.10">
    <property type="match status" value="1"/>
</dbReference>
<evidence type="ECO:0000256" key="2">
    <source>
        <dbReference type="ARBA" id="ARBA00022723"/>
    </source>
</evidence>
<evidence type="ECO:0000256" key="3">
    <source>
        <dbReference type="ARBA" id="ARBA00022801"/>
    </source>
</evidence>
<feature type="compositionally biased region" description="Low complexity" evidence="5">
    <location>
        <begin position="787"/>
        <end position="810"/>
    </location>
</feature>
<sequence>MTIVTKMIDDIGRPGPSGAAGGPAESALSSPSGFAGIVTESLPTATPSWPPKPRPGADAPDVIVMLVDDMGYSDIGPFGSEIPTPHLDAVAAEGARLTDFHVTPTCSPTRASLLTGCNSHAVGMGAVANVDDGFPGYAAELPAHQPTIAEAFRGAGYTTMAIGKWHLCREQDMHAAGDRNSWPLQRGFDQYYGFLEAQANLHAPAQLYEGNSPVHVTEYPEGYYLTDDLTDRAVGMIAESHSSDPGKPLMMYFAHAAVHTPMHIKAGAADRFRGRYDAGWERVRAQRRHRQDALGVVPAGVGTAPLHDETGPDVPAWDSLSDDGRSLAARHMENYAAMIVSIDESVGRIRDIQRRLGRLENTLFVFLSDNGASGGGGGDVGIMNHLSNLDRTHLPTTDERIDEEIGRLDDLGGPTTWPQYSTAWATVANTPFRRHKFSTYRGGHQVSFVMSWPAGLGELGEENSGHGAVRHQYAHVTDLLPTLAELAGVRVPTTRGGATARPLDGTSMVQALRNGEAPGAHGDQYYECLGERAYYAGEYEAVAQRTPLTRFSDDTWALYAVEQDPVQLDDVAGEHPGTVAELVSRWEDAAAANMVHPMSNGSPLHFLQRDPAEERLACETVLLPETPPLERFRASRLIDGRSFTVDIELGDGPGSDGGYRPGDEGVLIAHGGQEAGYVLYIESGRVHLEQNAWGRTITAEPAPVPTGSRRISLRVAAPGKHRWIAALAIDDIVVREEVEMQQLSWLVPFSGLSVGTMHRSPVSWELHRRRGMFPYTGPWQRIVYRPGGHAPDAPGGHAGCAPADGRGHAVAARRRAPDVTKAPTPSLEWGPSLRTRSPQRWNGSSSSQRPLTRPWVLLAPALRAG</sequence>
<dbReference type="PROSITE" id="PS00523">
    <property type="entry name" value="SULFATASE_1"/>
    <property type="match status" value="1"/>
</dbReference>